<evidence type="ECO:0000313" key="3">
    <source>
        <dbReference type="EMBL" id="AKK12029.1"/>
    </source>
</evidence>
<feature type="transmembrane region" description="Helical" evidence="1">
    <location>
        <begin position="140"/>
        <end position="163"/>
    </location>
</feature>
<dbReference type="Pfam" id="PF01757">
    <property type="entry name" value="Acyl_transf_3"/>
    <property type="match status" value="1"/>
</dbReference>
<feature type="transmembrane region" description="Helical" evidence="1">
    <location>
        <begin position="267"/>
        <end position="288"/>
    </location>
</feature>
<keyword evidence="3" id="KW-0012">Acyltransferase</keyword>
<keyword evidence="4" id="KW-1185">Reference proteome</keyword>
<dbReference type="KEGG" id="cut:CUTER_10325"/>
<dbReference type="PANTHER" id="PTHR23028:SF53">
    <property type="entry name" value="ACYL_TRANSF_3 DOMAIN-CONTAINING PROTEIN"/>
    <property type="match status" value="1"/>
</dbReference>
<evidence type="ECO:0000313" key="4">
    <source>
        <dbReference type="Proteomes" id="UP000035548"/>
    </source>
</evidence>
<dbReference type="InterPro" id="IPR002656">
    <property type="entry name" value="Acyl_transf_3_dom"/>
</dbReference>
<dbReference type="Proteomes" id="UP000035548">
    <property type="component" value="Chromosome"/>
</dbReference>
<feature type="transmembrane region" description="Helical" evidence="1">
    <location>
        <begin position="335"/>
        <end position="355"/>
    </location>
</feature>
<gene>
    <name evidence="3" type="ORF">CUTER_10325</name>
</gene>
<evidence type="ECO:0000259" key="2">
    <source>
        <dbReference type="Pfam" id="PF01757"/>
    </source>
</evidence>
<dbReference type="PANTHER" id="PTHR23028">
    <property type="entry name" value="ACETYLTRANSFERASE"/>
    <property type="match status" value="1"/>
</dbReference>
<dbReference type="EMBL" id="CP011546">
    <property type="protein sequence ID" value="AKK12029.1"/>
    <property type="molecule type" value="Genomic_DNA"/>
</dbReference>
<dbReference type="RefSeq" id="WP_236684714.1">
    <property type="nucleotide sequence ID" value="NZ_CP011546.1"/>
</dbReference>
<dbReference type="STRING" id="1072256.CUTER_10325"/>
<organism evidence="3 4">
    <name type="scientific">Corynebacterium uterequi</name>
    <dbReference type="NCBI Taxonomy" id="1072256"/>
    <lineage>
        <taxon>Bacteria</taxon>
        <taxon>Bacillati</taxon>
        <taxon>Actinomycetota</taxon>
        <taxon>Actinomycetes</taxon>
        <taxon>Mycobacteriales</taxon>
        <taxon>Corynebacteriaceae</taxon>
        <taxon>Corynebacterium</taxon>
    </lineage>
</organism>
<feature type="transmembrane region" description="Helical" evidence="1">
    <location>
        <begin position="309"/>
        <end position="329"/>
    </location>
</feature>
<feature type="transmembrane region" description="Helical" evidence="1">
    <location>
        <begin position="44"/>
        <end position="65"/>
    </location>
</feature>
<feature type="domain" description="Acyltransferase 3" evidence="2">
    <location>
        <begin position="12"/>
        <end position="348"/>
    </location>
</feature>
<sequence>MHHSLYKASHIASLEGLRAVAAFGIVATHVAFQTGVDPATHLGAVLARFDFFVAVFFALSAFLLWRSYGPGTGRLAGAEGWLTYYSNRLGRIAPAYLAAVAVVVIFLPEATTMTGGQVLANATLTQIYVPNALVSGLTQMWSLCVEVAFYAVLPLLVAVLSPLGPRARSAVVILLAALSLGWAYLPFVASTPANGLPNRQIWPPAYLCWFAVGIVAAEIERGRIPWRVRRLMRMRWLWWSAALALAWMAGQEWFGPLGLEHPTPGEFALRILAGTGFAACLLVPYALAPGDDLLATPIATALGRWSYSVFLWHLVVLSAAFPLVGKSYFDGGFLPVFLVTTSASAVVAACSYELVEKPGARVVRRLARWDVERREPTRREESADAVGMDSAATATAAAINHASAASSPA</sequence>
<reference evidence="3 4" key="1">
    <citation type="journal article" date="2015" name="Genome Announc.">
        <title>Virulence Factor Genes Detected in the Complete Genome Sequence of Corynebacterium uterequi DSM 45634, Isolated from the Uterus of a Maiden Mare.</title>
        <authorList>
            <person name="Ruckert C."/>
            <person name="Kriete M."/>
            <person name="Jaenicke S."/>
            <person name="Winkler A."/>
            <person name="Tauch A."/>
        </authorList>
    </citation>
    <scope>NUCLEOTIDE SEQUENCE [LARGE SCALE GENOMIC DNA]</scope>
    <source>
        <strain evidence="3 4">DSM 45634</strain>
    </source>
</reference>
<protein>
    <submittedName>
        <fullName evidence="3">Putative acyltransferase</fullName>
        <ecNumber evidence="3">2.3.1.-</ecNumber>
    </submittedName>
</protein>
<feature type="transmembrane region" description="Helical" evidence="1">
    <location>
        <begin position="201"/>
        <end position="217"/>
    </location>
</feature>
<dbReference type="AlphaFoldDB" id="A0A0G3HFD6"/>
<feature type="transmembrane region" description="Helical" evidence="1">
    <location>
        <begin position="170"/>
        <end position="189"/>
    </location>
</feature>
<keyword evidence="1" id="KW-1133">Transmembrane helix</keyword>
<accession>A0A0G3HFD6</accession>
<dbReference type="GO" id="GO:0009103">
    <property type="term" value="P:lipopolysaccharide biosynthetic process"/>
    <property type="evidence" value="ECO:0007669"/>
    <property type="project" value="TreeGrafter"/>
</dbReference>
<dbReference type="EC" id="2.3.1.-" evidence="3"/>
<feature type="transmembrane region" description="Helical" evidence="1">
    <location>
        <begin position="237"/>
        <end position="255"/>
    </location>
</feature>
<name>A0A0G3HFD6_9CORY</name>
<keyword evidence="1" id="KW-0812">Transmembrane</keyword>
<keyword evidence="3" id="KW-0808">Transferase</keyword>
<dbReference type="GO" id="GO:0016747">
    <property type="term" value="F:acyltransferase activity, transferring groups other than amino-acyl groups"/>
    <property type="evidence" value="ECO:0007669"/>
    <property type="project" value="InterPro"/>
</dbReference>
<feature type="transmembrane region" description="Helical" evidence="1">
    <location>
        <begin position="12"/>
        <end position="32"/>
    </location>
</feature>
<keyword evidence="1" id="KW-0472">Membrane</keyword>
<reference evidence="4" key="2">
    <citation type="submission" date="2015-05" db="EMBL/GenBank/DDBJ databases">
        <title>Complete genome sequence of Corynebacterium uterequi DSM 45634, isolated from the uterus of a maiden mare.</title>
        <authorList>
            <person name="Ruckert C."/>
            <person name="Albersmeier A."/>
            <person name="Winkler A."/>
            <person name="Tauch A."/>
        </authorList>
    </citation>
    <scope>NUCLEOTIDE SEQUENCE [LARGE SCALE GENOMIC DNA]</scope>
    <source>
        <strain evidence="4">DSM 45634</strain>
    </source>
</reference>
<evidence type="ECO:0000256" key="1">
    <source>
        <dbReference type="SAM" id="Phobius"/>
    </source>
</evidence>
<feature type="transmembrane region" description="Helical" evidence="1">
    <location>
        <begin position="95"/>
        <end position="120"/>
    </location>
</feature>
<dbReference type="InterPro" id="IPR050879">
    <property type="entry name" value="Acyltransferase_3"/>
</dbReference>
<proteinExistence type="predicted"/>
<dbReference type="GO" id="GO:0016020">
    <property type="term" value="C:membrane"/>
    <property type="evidence" value="ECO:0007669"/>
    <property type="project" value="TreeGrafter"/>
</dbReference>